<protein>
    <recommendedName>
        <fullName evidence="2">DUF4328 domain-containing protein</fullName>
    </recommendedName>
</protein>
<name>A0ABP3NXD3_SACER</name>
<evidence type="ECO:0000313" key="4">
    <source>
        <dbReference type="Proteomes" id="UP001500729"/>
    </source>
</evidence>
<evidence type="ECO:0000256" key="1">
    <source>
        <dbReference type="SAM" id="Phobius"/>
    </source>
</evidence>
<feature type="transmembrane region" description="Helical" evidence="1">
    <location>
        <begin position="68"/>
        <end position="87"/>
    </location>
</feature>
<dbReference type="Pfam" id="PF14219">
    <property type="entry name" value="DUF4328"/>
    <property type="match status" value="1"/>
</dbReference>
<feature type="transmembrane region" description="Helical" evidence="1">
    <location>
        <begin position="107"/>
        <end position="132"/>
    </location>
</feature>
<dbReference type="InterPro" id="IPR025565">
    <property type="entry name" value="DUF4328"/>
</dbReference>
<evidence type="ECO:0000313" key="3">
    <source>
        <dbReference type="EMBL" id="GAA0554611.1"/>
    </source>
</evidence>
<dbReference type="EMBL" id="BAAAGS010000064">
    <property type="protein sequence ID" value="GAA0554611.1"/>
    <property type="molecule type" value="Genomic_DNA"/>
</dbReference>
<proteinExistence type="predicted"/>
<gene>
    <name evidence="3" type="ORF">GCM10009533_60700</name>
</gene>
<reference evidence="4" key="1">
    <citation type="journal article" date="2019" name="Int. J. Syst. Evol. Microbiol.">
        <title>The Global Catalogue of Microorganisms (GCM) 10K type strain sequencing project: providing services to taxonomists for standard genome sequencing and annotation.</title>
        <authorList>
            <consortium name="The Broad Institute Genomics Platform"/>
            <consortium name="The Broad Institute Genome Sequencing Center for Infectious Disease"/>
            <person name="Wu L."/>
            <person name="Ma J."/>
        </authorList>
    </citation>
    <scope>NUCLEOTIDE SEQUENCE [LARGE SCALE GENOMIC DNA]</scope>
    <source>
        <strain evidence="4">JCM 10303</strain>
    </source>
</reference>
<sequence>MATPPGGARPRAVRRQARPYAGPPAYPAVPRWGFPALAWRWPLALPTGPAVDPVRRVAALYATATSTLWIIAGMGGLTAVAELWRYVLLLRSRGEALPATTLAVSDALVVTTGVLTLVLGALAGVVVVLWALRAREAATERIGVRSARSDAQFVLGVLVPGLNLVVAGSSLSELEHAVLVGEGARERGARPRPSRLVLVWWAAWVASLLLGWTAFLWGFRSGTQALADGVVLHVWTNIAVVVLAVVTIRVVRYLTTLLVPADPTELPHLRVLGLRDAPAPPRPPRPADAQR</sequence>
<keyword evidence="4" id="KW-1185">Reference proteome</keyword>
<keyword evidence="1" id="KW-1133">Transmembrane helix</keyword>
<feature type="transmembrane region" description="Helical" evidence="1">
    <location>
        <begin position="230"/>
        <end position="251"/>
    </location>
</feature>
<evidence type="ECO:0000259" key="2">
    <source>
        <dbReference type="Pfam" id="PF14219"/>
    </source>
</evidence>
<keyword evidence="1" id="KW-0812">Transmembrane</keyword>
<keyword evidence="1" id="KW-0472">Membrane</keyword>
<comment type="caution">
    <text evidence="3">The sequence shown here is derived from an EMBL/GenBank/DDBJ whole genome shotgun (WGS) entry which is preliminary data.</text>
</comment>
<accession>A0ABP3NXD3</accession>
<dbReference type="Proteomes" id="UP001500729">
    <property type="component" value="Unassembled WGS sequence"/>
</dbReference>
<organism evidence="3 4">
    <name type="scientific">Saccharopolyspora erythraea</name>
    <name type="common">Streptomyces erythraeus</name>
    <dbReference type="NCBI Taxonomy" id="1836"/>
    <lineage>
        <taxon>Bacteria</taxon>
        <taxon>Bacillati</taxon>
        <taxon>Actinomycetota</taxon>
        <taxon>Actinomycetes</taxon>
        <taxon>Pseudonocardiales</taxon>
        <taxon>Pseudonocardiaceae</taxon>
        <taxon>Saccharopolyspora</taxon>
    </lineage>
</organism>
<dbReference type="RefSeq" id="WP_009949288.1">
    <property type="nucleotide sequence ID" value="NZ_BAAAGS010000064.1"/>
</dbReference>
<feature type="transmembrane region" description="Helical" evidence="1">
    <location>
        <begin position="198"/>
        <end position="218"/>
    </location>
</feature>
<feature type="domain" description="DUF4328" evidence="2">
    <location>
        <begin position="94"/>
        <end position="255"/>
    </location>
</feature>